<accession>A0ABR1WUB4</accession>
<keyword evidence="3" id="KW-0964">Secreted</keyword>
<feature type="chain" id="PRO_5046662198" evidence="11">
    <location>
        <begin position="19"/>
        <end position="488"/>
    </location>
</feature>
<evidence type="ECO:0000256" key="7">
    <source>
        <dbReference type="ARBA" id="ARBA00023295"/>
    </source>
</evidence>
<comment type="caution">
    <text evidence="12">The sequence shown here is derived from an EMBL/GenBank/DDBJ whole genome shotgun (WGS) entry which is preliminary data.</text>
</comment>
<dbReference type="InterPro" id="IPR012334">
    <property type="entry name" value="Pectin_lyas_fold"/>
</dbReference>
<reference evidence="12 13" key="1">
    <citation type="submission" date="2023-01" db="EMBL/GenBank/DDBJ databases">
        <title>Analysis of 21 Apiospora genomes using comparative genomics revels a genus with tremendous synthesis potential of carbohydrate active enzymes and secondary metabolites.</title>
        <authorList>
            <person name="Sorensen T."/>
        </authorList>
    </citation>
    <scope>NUCLEOTIDE SEQUENCE [LARGE SCALE GENOMIC DNA]</scope>
    <source>
        <strain evidence="12 13">CBS 135458</strain>
    </source>
</reference>
<keyword evidence="6 9" id="KW-0378">Hydrolase</keyword>
<evidence type="ECO:0000256" key="5">
    <source>
        <dbReference type="ARBA" id="ARBA00022737"/>
    </source>
</evidence>
<feature type="signal peptide" evidence="11">
    <location>
        <begin position="1"/>
        <end position="18"/>
    </location>
</feature>
<feature type="compositionally biased region" description="Basic and acidic residues" evidence="10">
    <location>
        <begin position="467"/>
        <end position="488"/>
    </location>
</feature>
<comment type="similarity">
    <text evidence="2 9">Belongs to the glycosyl hydrolase 28 family.</text>
</comment>
<dbReference type="PANTHER" id="PTHR31884:SF1">
    <property type="entry name" value="POLYGALACTURONASE"/>
    <property type="match status" value="1"/>
</dbReference>
<keyword evidence="12" id="KW-0456">Lyase</keyword>
<evidence type="ECO:0000256" key="1">
    <source>
        <dbReference type="ARBA" id="ARBA00004613"/>
    </source>
</evidence>
<dbReference type="EMBL" id="JAQQWL010000002">
    <property type="protein sequence ID" value="KAK8086766.1"/>
    <property type="molecule type" value="Genomic_DNA"/>
</dbReference>
<dbReference type="RefSeq" id="XP_066721290.1">
    <property type="nucleotide sequence ID" value="XM_066853149.1"/>
</dbReference>
<comment type="subcellular location">
    <subcellularLocation>
        <location evidence="1">Secreted</location>
    </subcellularLocation>
</comment>
<evidence type="ECO:0000256" key="3">
    <source>
        <dbReference type="ARBA" id="ARBA00022525"/>
    </source>
</evidence>
<sequence>MKLSVPLLASILASTTSAYWLPEALECIKTCVVPKNETGTDDTPNVVKTVAECGDKSRVVSEKGITYNLWTPLQLKSLSNVEFVFNGNVSLPDNVSYVESVVADTSIYPGRWINFQGNNVTLAGSDDLKEGWFIGHGELWWPGGAANSVNKGRPHFFSLKVDYLRARHLKIWKPVAWVFSMGGSHVGMTDTLVNARSDDGFPFNAGGIDMSASHSLIEGFTIYNGDDLINVSPPTTNVTVRNMYSSGRPRRRLEDSLIGARFKGSLGTTCDLHNVTWRNFTVRNTSYPIHFIENYVDQEKGIPPGRNLSLAAYAMNFTWENFVGRTRQSQGWEGTDKGIYLLCADENHCKDFRFSNIDLKAYDNGVYQKNLQIESGPFVFLNALYHLHRGYSIAREVAHRPHLAGIAAEKPGENGASREQDELVNEVEEQGGSAVGHKAMGRGCLDFVKHKPQDTGENVINGQGEQDGIKEPDLPSREYDSHQYRNEG</sequence>
<dbReference type="InterPro" id="IPR011050">
    <property type="entry name" value="Pectin_lyase_fold/virulence"/>
</dbReference>
<dbReference type="InterPro" id="IPR050434">
    <property type="entry name" value="Glycosyl_hydrlase_28"/>
</dbReference>
<evidence type="ECO:0000256" key="11">
    <source>
        <dbReference type="SAM" id="SignalP"/>
    </source>
</evidence>
<keyword evidence="4 11" id="KW-0732">Signal</keyword>
<keyword evidence="13" id="KW-1185">Reference proteome</keyword>
<evidence type="ECO:0000256" key="8">
    <source>
        <dbReference type="ARBA" id="ARBA00023316"/>
    </source>
</evidence>
<organism evidence="12 13">
    <name type="scientific">Apiospora phragmitis</name>
    <dbReference type="NCBI Taxonomy" id="2905665"/>
    <lineage>
        <taxon>Eukaryota</taxon>
        <taxon>Fungi</taxon>
        <taxon>Dikarya</taxon>
        <taxon>Ascomycota</taxon>
        <taxon>Pezizomycotina</taxon>
        <taxon>Sordariomycetes</taxon>
        <taxon>Xylariomycetidae</taxon>
        <taxon>Amphisphaeriales</taxon>
        <taxon>Apiosporaceae</taxon>
        <taxon>Apiospora</taxon>
    </lineage>
</organism>
<feature type="region of interest" description="Disordered" evidence="10">
    <location>
        <begin position="448"/>
        <end position="488"/>
    </location>
</feature>
<proteinExistence type="inferred from homology"/>
<dbReference type="GeneID" id="92086212"/>
<protein>
    <submittedName>
        <fullName evidence="12">Pectin lyase fold/virulence factor</fullName>
    </submittedName>
</protein>
<evidence type="ECO:0000313" key="12">
    <source>
        <dbReference type="EMBL" id="KAK8086766.1"/>
    </source>
</evidence>
<evidence type="ECO:0000256" key="6">
    <source>
        <dbReference type="ARBA" id="ARBA00022801"/>
    </source>
</evidence>
<dbReference type="Proteomes" id="UP001480595">
    <property type="component" value="Unassembled WGS sequence"/>
</dbReference>
<feature type="compositionally biased region" description="Polar residues" evidence="10">
    <location>
        <begin position="455"/>
        <end position="464"/>
    </location>
</feature>
<dbReference type="InterPro" id="IPR000743">
    <property type="entry name" value="Glyco_hydro_28"/>
</dbReference>
<dbReference type="GO" id="GO:0016829">
    <property type="term" value="F:lyase activity"/>
    <property type="evidence" value="ECO:0007669"/>
    <property type="project" value="UniProtKB-KW"/>
</dbReference>
<evidence type="ECO:0000256" key="9">
    <source>
        <dbReference type="RuleBase" id="RU361169"/>
    </source>
</evidence>
<keyword evidence="8" id="KW-0961">Cell wall biogenesis/degradation</keyword>
<name>A0ABR1WUB4_9PEZI</name>
<dbReference type="Gene3D" id="2.160.20.10">
    <property type="entry name" value="Single-stranded right-handed beta-helix, Pectin lyase-like"/>
    <property type="match status" value="1"/>
</dbReference>
<keyword evidence="7 9" id="KW-0326">Glycosidase</keyword>
<dbReference type="Pfam" id="PF00295">
    <property type="entry name" value="Glyco_hydro_28"/>
    <property type="match status" value="2"/>
</dbReference>
<keyword evidence="5" id="KW-0677">Repeat</keyword>
<evidence type="ECO:0000256" key="2">
    <source>
        <dbReference type="ARBA" id="ARBA00008834"/>
    </source>
</evidence>
<evidence type="ECO:0000313" key="13">
    <source>
        <dbReference type="Proteomes" id="UP001480595"/>
    </source>
</evidence>
<gene>
    <name evidence="12" type="ORF">PG994_001740</name>
</gene>
<evidence type="ECO:0000256" key="10">
    <source>
        <dbReference type="SAM" id="MobiDB-lite"/>
    </source>
</evidence>
<dbReference type="PANTHER" id="PTHR31884">
    <property type="entry name" value="POLYGALACTURONASE"/>
    <property type="match status" value="1"/>
</dbReference>
<dbReference type="SUPFAM" id="SSF51126">
    <property type="entry name" value="Pectin lyase-like"/>
    <property type="match status" value="1"/>
</dbReference>
<evidence type="ECO:0000256" key="4">
    <source>
        <dbReference type="ARBA" id="ARBA00022729"/>
    </source>
</evidence>